<dbReference type="OrthoDB" id="1662883at2759"/>
<keyword evidence="3" id="KW-1185">Reference proteome</keyword>
<accession>A0A2G8ST53</accession>
<feature type="region of interest" description="Disordered" evidence="1">
    <location>
        <begin position="1"/>
        <end position="26"/>
    </location>
</feature>
<evidence type="ECO:0000313" key="2">
    <source>
        <dbReference type="EMBL" id="PIL36934.1"/>
    </source>
</evidence>
<evidence type="ECO:0000313" key="3">
    <source>
        <dbReference type="Proteomes" id="UP000230002"/>
    </source>
</evidence>
<evidence type="ECO:0000256" key="1">
    <source>
        <dbReference type="SAM" id="MobiDB-lite"/>
    </source>
</evidence>
<organism evidence="2 3">
    <name type="scientific">Ganoderma sinense ZZ0214-1</name>
    <dbReference type="NCBI Taxonomy" id="1077348"/>
    <lineage>
        <taxon>Eukaryota</taxon>
        <taxon>Fungi</taxon>
        <taxon>Dikarya</taxon>
        <taxon>Basidiomycota</taxon>
        <taxon>Agaricomycotina</taxon>
        <taxon>Agaricomycetes</taxon>
        <taxon>Polyporales</taxon>
        <taxon>Polyporaceae</taxon>
        <taxon>Ganoderma</taxon>
    </lineage>
</organism>
<dbReference type="EMBL" id="AYKW01000001">
    <property type="protein sequence ID" value="PIL36934.1"/>
    <property type="molecule type" value="Genomic_DNA"/>
</dbReference>
<gene>
    <name evidence="2" type="ORF">GSI_00624</name>
</gene>
<name>A0A2G8ST53_9APHY</name>
<dbReference type="STRING" id="1077348.A0A2G8ST53"/>
<dbReference type="AlphaFoldDB" id="A0A2G8ST53"/>
<reference evidence="2 3" key="1">
    <citation type="journal article" date="2015" name="Sci. Rep.">
        <title>Chromosome-level genome map provides insights into diverse defense mechanisms in the medicinal fungus Ganoderma sinense.</title>
        <authorList>
            <person name="Zhu Y."/>
            <person name="Xu J."/>
            <person name="Sun C."/>
            <person name="Zhou S."/>
            <person name="Xu H."/>
            <person name="Nelson D.R."/>
            <person name="Qian J."/>
            <person name="Song J."/>
            <person name="Luo H."/>
            <person name="Xiang L."/>
            <person name="Li Y."/>
            <person name="Xu Z."/>
            <person name="Ji A."/>
            <person name="Wang L."/>
            <person name="Lu S."/>
            <person name="Hayward A."/>
            <person name="Sun W."/>
            <person name="Li X."/>
            <person name="Schwartz D.C."/>
            <person name="Wang Y."/>
            <person name="Chen S."/>
        </authorList>
    </citation>
    <scope>NUCLEOTIDE SEQUENCE [LARGE SCALE GENOMIC DNA]</scope>
    <source>
        <strain evidence="2 3">ZZ0214-1</strain>
    </source>
</reference>
<sequence length="109" mass="12018">MGPRLPSGPLDLENETPPPSAIVGRKDTREAVALLKKVIYHSAPPTHQQVPKLKTTDVIRAALSPNDSALKAPPQSVSEQQTRMRISSVYGLEMWQSIVECPPTSHFMY</sequence>
<dbReference type="Proteomes" id="UP000230002">
    <property type="component" value="Unassembled WGS sequence"/>
</dbReference>
<comment type="caution">
    <text evidence="2">The sequence shown here is derived from an EMBL/GenBank/DDBJ whole genome shotgun (WGS) entry which is preliminary data.</text>
</comment>
<protein>
    <submittedName>
        <fullName evidence="2">Uncharacterized protein</fullName>
    </submittedName>
</protein>
<proteinExistence type="predicted"/>